<evidence type="ECO:0000313" key="18">
    <source>
        <dbReference type="EnsemblMetazoa" id="LLOJ007804-PA"/>
    </source>
</evidence>
<evidence type="ECO:0000256" key="7">
    <source>
        <dbReference type="ARBA" id="ARBA00023136"/>
    </source>
</evidence>
<reference evidence="17" key="2">
    <citation type="journal article" date="2020" name="BMC">
        <title>Leishmania infection induces a limited differential gene expression in the sand fly midgut.</title>
        <authorList>
            <person name="Coutinho-Abreu I.V."/>
            <person name="Serafim T.D."/>
            <person name="Meneses C."/>
            <person name="Kamhawi S."/>
            <person name="Oliveira F."/>
            <person name="Valenzuela J.G."/>
        </authorList>
    </citation>
    <scope>NUCLEOTIDE SEQUENCE</scope>
    <source>
        <strain evidence="17">Jacobina</strain>
        <tissue evidence="17">Midgut</tissue>
    </source>
</reference>
<evidence type="ECO:0000313" key="17">
    <source>
        <dbReference type="EMBL" id="MBC1170232.1"/>
    </source>
</evidence>
<name>A0A1B0CSF5_LUTLO</name>
<keyword evidence="11" id="KW-0325">Glycoprotein</keyword>
<dbReference type="PANTHER" id="PTHR24238:SF75">
    <property type="entry name" value="CHOLECYSTOKININ-LIKE RECEPTOR AT 17D1-RELATED"/>
    <property type="match status" value="1"/>
</dbReference>
<dbReference type="EMBL" id="GITU01001529">
    <property type="protein sequence ID" value="MBC1170232.1"/>
    <property type="molecule type" value="Transcribed_RNA"/>
</dbReference>
<keyword evidence="4 14" id="KW-0812">Transmembrane</keyword>
<dbReference type="PROSITE" id="PS50262">
    <property type="entry name" value="G_PROTEIN_RECEP_F1_2"/>
    <property type="match status" value="1"/>
</dbReference>
<keyword evidence="3" id="KW-1003">Cell membrane</keyword>
<dbReference type="PRINTS" id="PR00237">
    <property type="entry name" value="GPCRRHODOPSN"/>
</dbReference>
<reference evidence="19" key="1">
    <citation type="submission" date="2012-05" db="EMBL/GenBank/DDBJ databases">
        <title>Whole Genome Assembly of Lutzomyia longipalpis.</title>
        <authorList>
            <person name="Richards S."/>
            <person name="Qu C."/>
            <person name="Dillon R."/>
            <person name="Worley K."/>
            <person name="Scherer S."/>
            <person name="Batterton M."/>
            <person name="Taylor A."/>
            <person name="Hawes A."/>
            <person name="Hernandez B."/>
            <person name="Kovar C."/>
            <person name="Mandapat C."/>
            <person name="Pham C."/>
            <person name="Qu C."/>
            <person name="Jing C."/>
            <person name="Bess C."/>
            <person name="Bandaranaike D."/>
            <person name="Ngo D."/>
            <person name="Ongeri F."/>
            <person name="Arias F."/>
            <person name="Lara F."/>
            <person name="Weissenberger G."/>
            <person name="Kamau G."/>
            <person name="Han H."/>
            <person name="Shen H."/>
            <person name="Dinh H."/>
            <person name="Khalil I."/>
            <person name="Jones J."/>
            <person name="Shafer J."/>
            <person name="Jayaseelan J."/>
            <person name="Quiroz J."/>
            <person name="Blankenburg K."/>
            <person name="Nguyen L."/>
            <person name="Jackson L."/>
            <person name="Francisco L."/>
            <person name="Tang L.-Y."/>
            <person name="Pu L.-L."/>
            <person name="Perales L."/>
            <person name="Lorensuhewa L."/>
            <person name="Munidasa M."/>
            <person name="Coyle M."/>
            <person name="Taylor M."/>
            <person name="Puazo M."/>
            <person name="Firestine M."/>
            <person name="Scheel M."/>
            <person name="Javaid M."/>
            <person name="Wang M."/>
            <person name="Li M."/>
            <person name="Tabassum N."/>
            <person name="Saada N."/>
            <person name="Osuji N."/>
            <person name="Aqrawi P."/>
            <person name="Fu Q."/>
            <person name="Thornton R."/>
            <person name="Raj R."/>
            <person name="Goodspeed R."/>
            <person name="Mata R."/>
            <person name="Najjar R."/>
            <person name="Gubbala S."/>
            <person name="Lee S."/>
            <person name="Denson S."/>
            <person name="Patil S."/>
            <person name="Macmil S."/>
            <person name="Qi S."/>
            <person name="Matskevitch T."/>
            <person name="Palculict T."/>
            <person name="Mathew T."/>
            <person name="Vee V."/>
            <person name="Velamala V."/>
            <person name="Korchina V."/>
            <person name="Cai W."/>
            <person name="Liu W."/>
            <person name="Dai W."/>
            <person name="Zou X."/>
            <person name="Zhu Y."/>
            <person name="Zhang Y."/>
            <person name="Wu Y.-Q."/>
            <person name="Xin Y."/>
            <person name="Nazarath L."/>
            <person name="Kovar C."/>
            <person name="Han Y."/>
            <person name="Muzny D."/>
            <person name="Gibbs R."/>
        </authorList>
    </citation>
    <scope>NUCLEOTIDE SEQUENCE [LARGE SCALE GENOMIC DNA]</scope>
    <source>
        <strain evidence="19">Jacobina</strain>
    </source>
</reference>
<reference evidence="18" key="3">
    <citation type="submission" date="2020-05" db="UniProtKB">
        <authorList>
            <consortium name="EnsemblMetazoa"/>
        </authorList>
    </citation>
    <scope>IDENTIFICATION</scope>
    <source>
        <strain evidence="18">Jacobina</strain>
    </source>
</reference>
<dbReference type="InterPro" id="IPR000276">
    <property type="entry name" value="GPCR_Rhodpsn"/>
</dbReference>
<dbReference type="GO" id="GO:0008188">
    <property type="term" value="F:neuropeptide receptor activity"/>
    <property type="evidence" value="ECO:0007669"/>
    <property type="project" value="TreeGrafter"/>
</dbReference>
<keyword evidence="9" id="KW-1015">Disulfide bond</keyword>
<keyword evidence="5 15" id="KW-1133">Transmembrane helix</keyword>
<dbReference type="EnsemblMetazoa" id="LLOJ007804-RA">
    <property type="protein sequence ID" value="LLOJ007804-PA"/>
    <property type="gene ID" value="LLOJ007804"/>
</dbReference>
<dbReference type="EMBL" id="AJWK01026000">
    <property type="status" value="NOT_ANNOTATED_CDS"/>
    <property type="molecule type" value="Genomic_DNA"/>
</dbReference>
<evidence type="ECO:0000256" key="6">
    <source>
        <dbReference type="ARBA" id="ARBA00023040"/>
    </source>
</evidence>
<evidence type="ECO:0000256" key="9">
    <source>
        <dbReference type="ARBA" id="ARBA00023157"/>
    </source>
</evidence>
<evidence type="ECO:0000256" key="12">
    <source>
        <dbReference type="ARBA" id="ARBA00023224"/>
    </source>
</evidence>
<dbReference type="Pfam" id="PF00001">
    <property type="entry name" value="7tm_1"/>
    <property type="match status" value="1"/>
</dbReference>
<feature type="transmembrane region" description="Helical" evidence="15">
    <location>
        <begin position="250"/>
        <end position="271"/>
    </location>
</feature>
<dbReference type="VEuPathDB" id="VectorBase:LLOJ007804"/>
<comment type="similarity">
    <text evidence="2 14">Belongs to the G-protein coupled receptor 1 family.</text>
</comment>
<dbReference type="PANTHER" id="PTHR24238">
    <property type="entry name" value="G-PROTEIN COUPLED RECEPTOR"/>
    <property type="match status" value="1"/>
</dbReference>
<sequence length="334" mass="38332">ASVAVSAWTLVVISVERYYAICHPLRSRRWQTLSHSYKLIAAIWCGGLVFMSPIAFFSRLIPISQGHHKCREHWPDDAKDYERMYNLFLDVFLFVLPLFVLGITYSLITRTLWRGMRTEKNLKNNQNSENQSTNNLVEVYIDSQGTPASRCPSNCRYQSSRDSVSWTQLRNHWSQESTRSRAAIGSVRKYAPGLRRSNAEKSLLNKKRVIQMLFVVVLEFFICWTPLYVINTMVLFEPGIVYTNLTSTEISFFHLLAYTSSCCNPITYCFMNRGFRKAFLNLFRCFKRLREPRRISLGGGIGLGGGGLGGGDQRSEAETTKLHNNHRLCTDSSY</sequence>
<protein>
    <submittedName>
        <fullName evidence="17">Putative cholecystokinin receptor-like anoplophora glabripennis</fullName>
    </submittedName>
</protein>
<evidence type="ECO:0000256" key="11">
    <source>
        <dbReference type="ARBA" id="ARBA00023180"/>
    </source>
</evidence>
<dbReference type="InterPro" id="IPR009126">
    <property type="entry name" value="Cholcskin_rcpt"/>
</dbReference>
<keyword evidence="13" id="KW-0449">Lipoprotein</keyword>
<evidence type="ECO:0000256" key="3">
    <source>
        <dbReference type="ARBA" id="ARBA00022475"/>
    </source>
</evidence>
<dbReference type="PRINTS" id="PR01822">
    <property type="entry name" value="CCYSTOKININR"/>
</dbReference>
<feature type="transmembrane region" description="Helical" evidence="15">
    <location>
        <begin position="36"/>
        <end position="57"/>
    </location>
</feature>
<dbReference type="GO" id="GO:0005886">
    <property type="term" value="C:plasma membrane"/>
    <property type="evidence" value="ECO:0007669"/>
    <property type="project" value="UniProtKB-SubCell"/>
</dbReference>
<dbReference type="PROSITE" id="PS00237">
    <property type="entry name" value="G_PROTEIN_RECEP_F1_1"/>
    <property type="match status" value="1"/>
</dbReference>
<keyword evidence="10 14" id="KW-0675">Receptor</keyword>
<dbReference type="InterPro" id="IPR017452">
    <property type="entry name" value="GPCR_Rhodpsn_7TM"/>
</dbReference>
<evidence type="ECO:0000256" key="1">
    <source>
        <dbReference type="ARBA" id="ARBA00004651"/>
    </source>
</evidence>
<keyword evidence="12 14" id="KW-0807">Transducer</keyword>
<organism evidence="18 19">
    <name type="scientific">Lutzomyia longipalpis</name>
    <name type="common">Sand fly</name>
    <dbReference type="NCBI Taxonomy" id="7200"/>
    <lineage>
        <taxon>Eukaryota</taxon>
        <taxon>Metazoa</taxon>
        <taxon>Ecdysozoa</taxon>
        <taxon>Arthropoda</taxon>
        <taxon>Hexapoda</taxon>
        <taxon>Insecta</taxon>
        <taxon>Pterygota</taxon>
        <taxon>Neoptera</taxon>
        <taxon>Endopterygota</taxon>
        <taxon>Diptera</taxon>
        <taxon>Nematocera</taxon>
        <taxon>Psychodoidea</taxon>
        <taxon>Psychodidae</taxon>
        <taxon>Lutzomyia</taxon>
        <taxon>Lutzomyia</taxon>
    </lineage>
</organism>
<keyword evidence="7 15" id="KW-0472">Membrane</keyword>
<proteinExistence type="inferred from homology"/>
<accession>A0A1B0CSF5</accession>
<evidence type="ECO:0000256" key="14">
    <source>
        <dbReference type="RuleBase" id="RU000688"/>
    </source>
</evidence>
<feature type="transmembrane region" description="Helical" evidence="15">
    <location>
        <begin position="209"/>
        <end position="230"/>
    </location>
</feature>
<evidence type="ECO:0000259" key="16">
    <source>
        <dbReference type="PROSITE" id="PS50262"/>
    </source>
</evidence>
<dbReference type="Gene3D" id="1.20.1070.10">
    <property type="entry name" value="Rhodopsin 7-helix transmembrane proteins"/>
    <property type="match status" value="1"/>
</dbReference>
<evidence type="ECO:0000313" key="19">
    <source>
        <dbReference type="Proteomes" id="UP000092461"/>
    </source>
</evidence>
<evidence type="ECO:0000256" key="13">
    <source>
        <dbReference type="ARBA" id="ARBA00023288"/>
    </source>
</evidence>
<evidence type="ECO:0000256" key="15">
    <source>
        <dbReference type="SAM" id="Phobius"/>
    </source>
</evidence>
<dbReference type="AlphaFoldDB" id="A0A1B0CSF5"/>
<dbReference type="VEuPathDB" id="VectorBase:LLONM1_010049"/>
<keyword evidence="8" id="KW-0564">Palmitate</keyword>
<evidence type="ECO:0000256" key="2">
    <source>
        <dbReference type="ARBA" id="ARBA00010663"/>
    </source>
</evidence>
<keyword evidence="19" id="KW-1185">Reference proteome</keyword>
<evidence type="ECO:0000256" key="10">
    <source>
        <dbReference type="ARBA" id="ARBA00023170"/>
    </source>
</evidence>
<evidence type="ECO:0000256" key="5">
    <source>
        <dbReference type="ARBA" id="ARBA00022989"/>
    </source>
</evidence>
<comment type="subcellular location">
    <subcellularLocation>
        <location evidence="1">Cell membrane</location>
        <topology evidence="1">Multi-pass membrane protein</topology>
    </subcellularLocation>
</comment>
<feature type="domain" description="G-protein coupled receptors family 1 profile" evidence="16">
    <location>
        <begin position="1"/>
        <end position="268"/>
    </location>
</feature>
<keyword evidence="6 14" id="KW-0297">G-protein coupled receptor</keyword>
<feature type="transmembrane region" description="Helical" evidence="15">
    <location>
        <begin position="87"/>
        <end position="108"/>
    </location>
</feature>
<evidence type="ECO:0000256" key="4">
    <source>
        <dbReference type="ARBA" id="ARBA00022692"/>
    </source>
</evidence>
<dbReference type="Proteomes" id="UP000092461">
    <property type="component" value="Unassembled WGS sequence"/>
</dbReference>
<dbReference type="SUPFAM" id="SSF81321">
    <property type="entry name" value="Family A G protein-coupled receptor-like"/>
    <property type="match status" value="1"/>
</dbReference>
<evidence type="ECO:0000256" key="8">
    <source>
        <dbReference type="ARBA" id="ARBA00023139"/>
    </source>
</evidence>